<dbReference type="PANTHER" id="PTHR12612">
    <property type="entry name" value="NUCLEAR TRANSPORT FACTOR 2"/>
    <property type="match status" value="1"/>
</dbReference>
<dbReference type="PROSITE" id="PS50177">
    <property type="entry name" value="NTF2_DOMAIN"/>
    <property type="match status" value="1"/>
</dbReference>
<comment type="caution">
    <text evidence="5">The sequence shown here is derived from an EMBL/GenBank/DDBJ whole genome shotgun (WGS) entry which is preliminary data.</text>
</comment>
<comment type="subcellular location">
    <subcellularLocation>
        <location evidence="1">Cytoplasm</location>
    </subcellularLocation>
</comment>
<reference evidence="5" key="1">
    <citation type="submission" date="2016-04" db="EMBL/GenBank/DDBJ databases">
        <authorList>
            <person name="Nguyen H.D."/>
            <person name="Samba Siva P."/>
            <person name="Cullis J."/>
            <person name="Levesque C.A."/>
            <person name="Hambleton S."/>
        </authorList>
    </citation>
    <scope>NUCLEOTIDE SEQUENCE</scope>
    <source>
        <strain evidence="5">DAOMC 236422</strain>
    </source>
</reference>
<evidence type="ECO:0000256" key="3">
    <source>
        <dbReference type="ARBA" id="ARBA00026247"/>
    </source>
</evidence>
<sequence length="161" mass="17923">MNMDTIATEFTNFYYQTFDSNRAQLASLYVRFSFSPPADSLLPSCEADTSSPYLYAHTFHPRTAPQRPNSMLTFEGQPFQGTESIVEKLVSLPFQKVAHQVATRDVQPTGSDQSSLFVLVTGHLVVDDGEHPMSYTQAFTLAPDGAGSFYVYNDCFRLNLG</sequence>
<dbReference type="GO" id="GO:0005737">
    <property type="term" value="C:cytoplasm"/>
    <property type="evidence" value="ECO:0007669"/>
    <property type="project" value="UniProtKB-SubCell"/>
</dbReference>
<dbReference type="Gene3D" id="3.10.450.50">
    <property type="match status" value="1"/>
</dbReference>
<evidence type="ECO:0000256" key="2">
    <source>
        <dbReference type="ARBA" id="ARBA00022490"/>
    </source>
</evidence>
<feature type="domain" description="NTF2" evidence="4">
    <location>
        <begin position="6"/>
        <end position="158"/>
    </location>
</feature>
<name>A0A8X7T1W3_9BASI</name>
<dbReference type="GO" id="GO:0006606">
    <property type="term" value="P:protein import into nucleus"/>
    <property type="evidence" value="ECO:0007669"/>
    <property type="project" value="UniProtKB-ARBA"/>
</dbReference>
<evidence type="ECO:0000313" key="6">
    <source>
        <dbReference type="Proteomes" id="UP000078113"/>
    </source>
</evidence>
<evidence type="ECO:0000259" key="4">
    <source>
        <dbReference type="PROSITE" id="PS50177"/>
    </source>
</evidence>
<evidence type="ECO:0000313" key="5">
    <source>
        <dbReference type="EMBL" id="KAE8264531.1"/>
    </source>
</evidence>
<dbReference type="InterPro" id="IPR032710">
    <property type="entry name" value="NTF2-like_dom_sf"/>
</dbReference>
<dbReference type="InterPro" id="IPR002075">
    <property type="entry name" value="NTF2_dom"/>
</dbReference>
<dbReference type="CDD" id="cd00780">
    <property type="entry name" value="NTF2"/>
    <property type="match status" value="1"/>
</dbReference>
<dbReference type="AlphaFoldDB" id="A0A8X7T1W3"/>
<protein>
    <recommendedName>
        <fullName evidence="3">Nuclear transport factor 2</fullName>
    </recommendedName>
</protein>
<dbReference type="Pfam" id="PF02136">
    <property type="entry name" value="NTF2"/>
    <property type="match status" value="1"/>
</dbReference>
<organism evidence="5 6">
    <name type="scientific">Tilletia walkeri</name>
    <dbReference type="NCBI Taxonomy" id="117179"/>
    <lineage>
        <taxon>Eukaryota</taxon>
        <taxon>Fungi</taxon>
        <taxon>Dikarya</taxon>
        <taxon>Basidiomycota</taxon>
        <taxon>Ustilaginomycotina</taxon>
        <taxon>Exobasidiomycetes</taxon>
        <taxon>Tilletiales</taxon>
        <taxon>Tilletiaceae</taxon>
        <taxon>Tilletia</taxon>
    </lineage>
</organism>
<gene>
    <name evidence="5" type="ORF">A4X09_0g6940</name>
</gene>
<dbReference type="InterPro" id="IPR018222">
    <property type="entry name" value="Nuclear_transport_factor_2_euk"/>
</dbReference>
<dbReference type="Proteomes" id="UP000078113">
    <property type="component" value="Unassembled WGS sequence"/>
</dbReference>
<evidence type="ECO:0000256" key="1">
    <source>
        <dbReference type="ARBA" id="ARBA00004496"/>
    </source>
</evidence>
<reference evidence="5" key="2">
    <citation type="journal article" date="2019" name="IMA Fungus">
        <title>Genome sequencing and comparison of five Tilletia species to identify candidate genes for the detection of regulated species infecting wheat.</title>
        <authorList>
            <person name="Nguyen H.D.T."/>
            <person name="Sultana T."/>
            <person name="Kesanakurti P."/>
            <person name="Hambleton S."/>
        </authorList>
    </citation>
    <scope>NUCLEOTIDE SEQUENCE</scope>
    <source>
        <strain evidence="5">DAOMC 236422</strain>
    </source>
</reference>
<accession>A0A8X7T1W3</accession>
<proteinExistence type="predicted"/>
<dbReference type="SUPFAM" id="SSF54427">
    <property type="entry name" value="NTF2-like"/>
    <property type="match status" value="1"/>
</dbReference>
<dbReference type="EMBL" id="LWDG02000525">
    <property type="protein sequence ID" value="KAE8264531.1"/>
    <property type="molecule type" value="Genomic_DNA"/>
</dbReference>
<keyword evidence="2" id="KW-0963">Cytoplasm</keyword>
<dbReference type="FunFam" id="3.10.450.50:FF:000005">
    <property type="entry name" value="Nuclear transport factor 2"/>
    <property type="match status" value="1"/>
</dbReference>
<dbReference type="GO" id="GO:0005635">
    <property type="term" value="C:nuclear envelope"/>
    <property type="evidence" value="ECO:0007669"/>
    <property type="project" value="UniProtKB-ARBA"/>
</dbReference>
<dbReference type="InterPro" id="IPR045875">
    <property type="entry name" value="NTF2"/>
</dbReference>
<keyword evidence="6" id="KW-1185">Reference proteome</keyword>